<keyword evidence="1" id="KW-0812">Transmembrane</keyword>
<evidence type="ECO:0000256" key="1">
    <source>
        <dbReference type="SAM" id="Phobius"/>
    </source>
</evidence>
<feature type="transmembrane region" description="Helical" evidence="1">
    <location>
        <begin position="24"/>
        <end position="47"/>
    </location>
</feature>
<feature type="transmembrane region" description="Helical" evidence="1">
    <location>
        <begin position="98"/>
        <end position="116"/>
    </location>
</feature>
<gene>
    <name evidence="2" type="ORF">CTE05_28600</name>
</gene>
<feature type="transmembrane region" description="Helical" evidence="1">
    <location>
        <begin position="67"/>
        <end position="86"/>
    </location>
</feature>
<evidence type="ECO:0000313" key="3">
    <source>
        <dbReference type="Proteomes" id="UP000321049"/>
    </source>
</evidence>
<accession>A0A511JP52</accession>
<comment type="caution">
    <text evidence="2">The sequence shown here is derived from an EMBL/GenBank/DDBJ whole genome shotgun (WGS) entry which is preliminary data.</text>
</comment>
<protein>
    <submittedName>
        <fullName evidence="2">Uncharacterized protein</fullName>
    </submittedName>
</protein>
<name>A0A511JP52_9CELL</name>
<keyword evidence="1" id="KW-0472">Membrane</keyword>
<feature type="transmembrane region" description="Helical" evidence="1">
    <location>
        <begin position="147"/>
        <end position="165"/>
    </location>
</feature>
<keyword evidence="1" id="KW-1133">Transmembrane helix</keyword>
<sequence>MARNPYAATVSVPVVRRPVAVRSAVLAVCAVTGATGVVLLATASTLSAVSWLLVELPGAVNDLLPELGLALLGTVFLGLAVVGALVPRTGGAAGRKRLVTALLTGSVSLLVSVVGTKRVASREVADILGPVLDHPELLRVPESDGRLLLLVGLVLAVTSLVVVAAPTRRV</sequence>
<keyword evidence="3" id="KW-1185">Reference proteome</keyword>
<dbReference type="Proteomes" id="UP000321049">
    <property type="component" value="Unassembled WGS sequence"/>
</dbReference>
<proteinExistence type="predicted"/>
<evidence type="ECO:0000313" key="2">
    <source>
        <dbReference type="EMBL" id="GEL99313.1"/>
    </source>
</evidence>
<organism evidence="2 3">
    <name type="scientific">Cellulomonas terrae</name>
    <dbReference type="NCBI Taxonomy" id="311234"/>
    <lineage>
        <taxon>Bacteria</taxon>
        <taxon>Bacillati</taxon>
        <taxon>Actinomycetota</taxon>
        <taxon>Actinomycetes</taxon>
        <taxon>Micrococcales</taxon>
        <taxon>Cellulomonadaceae</taxon>
        <taxon>Cellulomonas</taxon>
    </lineage>
</organism>
<dbReference type="AlphaFoldDB" id="A0A511JP52"/>
<dbReference type="EMBL" id="BJWH01000016">
    <property type="protein sequence ID" value="GEL99313.1"/>
    <property type="molecule type" value="Genomic_DNA"/>
</dbReference>
<reference evidence="2 3" key="1">
    <citation type="submission" date="2019-07" db="EMBL/GenBank/DDBJ databases">
        <title>Whole genome shotgun sequence of Cellulomonas terrae NBRC 100819.</title>
        <authorList>
            <person name="Hosoyama A."/>
            <person name="Uohara A."/>
            <person name="Ohji S."/>
            <person name="Ichikawa N."/>
        </authorList>
    </citation>
    <scope>NUCLEOTIDE SEQUENCE [LARGE SCALE GENOMIC DNA]</scope>
    <source>
        <strain evidence="2 3">NBRC 100819</strain>
    </source>
</reference>